<sequence length="429" mass="47624">MSLIILLLLFTTTSPTPITSLLTPPTTTFSAICPSECDCEEITTDFKQSVTINCYNGGLNSTDFSKILENLPSTINILEIRAPASQPNSFEWNDNLNRFQRLERLSMINCGIPSISQSARLKSLQHLDLHGNHIDYLYMTTFAGLTSLELLDLSHNRLSNLPSGVFNLIKKLKFLNLAHNRMSFLAANLLLGPKNLHTLQLDGNKITASQINEQFTDIKSLQRLEINDCGLGDDGIASLKLSKIENLKRLGVGGNNLTKVPSTTLRSLPSLVTIDLSKNRIRTLQPCSFCSCNITEILLGHNLLGIDETAISPEAFADTRITSLDISFNYFDQFDASILGMAQPSVRILDLSGNNLGGFHHRLTYSLIALTNLHMAANGIKDIPANLPYEYTRLQYLNISKNRIEYLPDDIASLLPSLRIMDLSHNFIT</sequence>
<dbReference type="Proteomes" id="UP000887579">
    <property type="component" value="Unplaced"/>
</dbReference>
<evidence type="ECO:0000313" key="2">
    <source>
        <dbReference type="WBParaSite" id="ES5_v2.g23336.t1"/>
    </source>
</evidence>
<dbReference type="WBParaSite" id="ES5_v2.g23336.t1">
    <property type="protein sequence ID" value="ES5_v2.g23336.t1"/>
    <property type="gene ID" value="ES5_v2.g23336"/>
</dbReference>
<evidence type="ECO:0000313" key="1">
    <source>
        <dbReference type="Proteomes" id="UP000887579"/>
    </source>
</evidence>
<reference evidence="2" key="1">
    <citation type="submission" date="2022-11" db="UniProtKB">
        <authorList>
            <consortium name="WormBaseParasite"/>
        </authorList>
    </citation>
    <scope>IDENTIFICATION</scope>
</reference>
<proteinExistence type="predicted"/>
<name>A0AC34G150_9BILA</name>
<protein>
    <submittedName>
        <fullName evidence="2">Uncharacterized protein</fullName>
    </submittedName>
</protein>
<organism evidence="1 2">
    <name type="scientific">Panagrolaimus sp. ES5</name>
    <dbReference type="NCBI Taxonomy" id="591445"/>
    <lineage>
        <taxon>Eukaryota</taxon>
        <taxon>Metazoa</taxon>
        <taxon>Ecdysozoa</taxon>
        <taxon>Nematoda</taxon>
        <taxon>Chromadorea</taxon>
        <taxon>Rhabditida</taxon>
        <taxon>Tylenchina</taxon>
        <taxon>Panagrolaimomorpha</taxon>
        <taxon>Panagrolaimoidea</taxon>
        <taxon>Panagrolaimidae</taxon>
        <taxon>Panagrolaimus</taxon>
    </lineage>
</organism>
<accession>A0AC34G150</accession>